<protein>
    <submittedName>
        <fullName evidence="3">Endonuclease domain-containing protein</fullName>
    </submittedName>
</protein>
<dbReference type="PANTHER" id="PTHR38590">
    <property type="entry name" value="BLL0828 PROTEIN"/>
    <property type="match status" value="1"/>
</dbReference>
<keyword evidence="3" id="KW-0378">Hydrolase</keyword>
<reference evidence="3 4" key="1">
    <citation type="submission" date="2019-08" db="EMBL/GenBank/DDBJ databases">
        <title>In-depth cultivation of the pig gut microbiome towards novel bacterial diversity and tailored functional studies.</title>
        <authorList>
            <person name="Wylensek D."/>
            <person name="Hitch T.C.A."/>
            <person name="Clavel T."/>
        </authorList>
    </citation>
    <scope>NUCLEOTIDE SEQUENCE [LARGE SCALE GENOMIC DNA]</scope>
    <source>
        <strain evidence="3 4">LKV-178-WT-2A</strain>
    </source>
</reference>
<name>A0A7K0KF10_9BACT</name>
<dbReference type="EMBL" id="VUNG01000016">
    <property type="protein sequence ID" value="MST84522.1"/>
    <property type="molecule type" value="Genomic_DNA"/>
</dbReference>
<dbReference type="PANTHER" id="PTHR38590:SF1">
    <property type="entry name" value="BLL0828 PROTEIN"/>
    <property type="match status" value="1"/>
</dbReference>
<dbReference type="SUPFAM" id="SSF52980">
    <property type="entry name" value="Restriction endonuclease-like"/>
    <property type="match status" value="1"/>
</dbReference>
<dbReference type="Pfam" id="PF04480">
    <property type="entry name" value="DUF559"/>
    <property type="match status" value="1"/>
</dbReference>
<dbReference type="InterPro" id="IPR047216">
    <property type="entry name" value="Endonuclease_DUF559_bact"/>
</dbReference>
<organism evidence="3 4">
    <name type="scientific">Hallella mizrahii</name>
    <dbReference type="NCBI Taxonomy" id="2606637"/>
    <lineage>
        <taxon>Bacteria</taxon>
        <taxon>Pseudomonadati</taxon>
        <taxon>Bacteroidota</taxon>
        <taxon>Bacteroidia</taxon>
        <taxon>Bacteroidales</taxon>
        <taxon>Prevotellaceae</taxon>
        <taxon>Hallella</taxon>
    </lineage>
</organism>
<dbReference type="GO" id="GO:0004519">
    <property type="term" value="F:endonuclease activity"/>
    <property type="evidence" value="ECO:0007669"/>
    <property type="project" value="UniProtKB-KW"/>
</dbReference>
<feature type="region of interest" description="Disordered" evidence="1">
    <location>
        <begin position="1"/>
        <end position="24"/>
    </location>
</feature>
<dbReference type="RefSeq" id="WP_154534109.1">
    <property type="nucleotide sequence ID" value="NZ_VUNG01000016.1"/>
</dbReference>
<evidence type="ECO:0000259" key="2">
    <source>
        <dbReference type="Pfam" id="PF04480"/>
    </source>
</evidence>
<evidence type="ECO:0000313" key="3">
    <source>
        <dbReference type="EMBL" id="MST84522.1"/>
    </source>
</evidence>
<evidence type="ECO:0000313" key="4">
    <source>
        <dbReference type="Proteomes" id="UP000438914"/>
    </source>
</evidence>
<gene>
    <name evidence="3" type="ORF">FYJ73_07535</name>
</gene>
<comment type="caution">
    <text evidence="3">The sequence shown here is derived from an EMBL/GenBank/DDBJ whole genome shotgun (WGS) entry which is preliminary data.</text>
</comment>
<keyword evidence="3" id="KW-0540">Nuclease</keyword>
<proteinExistence type="predicted"/>
<accession>A0A7K0KF10</accession>
<dbReference type="InterPro" id="IPR011335">
    <property type="entry name" value="Restrct_endonuc-II-like"/>
</dbReference>
<dbReference type="Gene3D" id="3.40.960.10">
    <property type="entry name" value="VSR Endonuclease"/>
    <property type="match status" value="1"/>
</dbReference>
<dbReference type="CDD" id="cd01038">
    <property type="entry name" value="Endonuclease_DUF559"/>
    <property type="match status" value="1"/>
</dbReference>
<feature type="compositionally biased region" description="Basic and acidic residues" evidence="1">
    <location>
        <begin position="1"/>
        <end position="14"/>
    </location>
</feature>
<keyword evidence="3" id="KW-0255">Endonuclease</keyword>
<dbReference type="Proteomes" id="UP000438914">
    <property type="component" value="Unassembled WGS sequence"/>
</dbReference>
<feature type="domain" description="DUF559" evidence="2">
    <location>
        <begin position="48"/>
        <end position="152"/>
    </location>
</feature>
<evidence type="ECO:0000256" key="1">
    <source>
        <dbReference type="SAM" id="MobiDB-lite"/>
    </source>
</evidence>
<keyword evidence="4" id="KW-1185">Reference proteome</keyword>
<dbReference type="InterPro" id="IPR007569">
    <property type="entry name" value="DUF559"/>
</dbReference>
<dbReference type="AlphaFoldDB" id="A0A7K0KF10"/>
<sequence length="153" mass="17975">MENQDDNHKEDGHKNSQKQNGHCTQEQKCYNKVASYKTADRMLYPILKDNARENRKQMTEGERVLWNELRAKKTGYRFLRQHAIGEYIVDFVCLERKVIVEVDGGYHAEALQQMMDTQRQSWLESKGFVVLRFTNEQVEFDTEAVVKEITSAL</sequence>